<feature type="transmembrane region" description="Helical" evidence="6">
    <location>
        <begin position="212"/>
        <end position="237"/>
    </location>
</feature>
<evidence type="ECO:0000256" key="5">
    <source>
        <dbReference type="ARBA" id="ARBA00023136"/>
    </source>
</evidence>
<evidence type="ECO:0000313" key="7">
    <source>
        <dbReference type="EMBL" id="KAF7691287.1"/>
    </source>
</evidence>
<comment type="subcellular location">
    <subcellularLocation>
        <location evidence="1">Membrane</location>
        <topology evidence="1">Multi-pass membrane protein</topology>
    </subcellularLocation>
</comment>
<proteinExistence type="inferred from homology"/>
<dbReference type="Proteomes" id="UP000606274">
    <property type="component" value="Unassembled WGS sequence"/>
</dbReference>
<evidence type="ECO:0000313" key="8">
    <source>
        <dbReference type="Proteomes" id="UP000606274"/>
    </source>
</evidence>
<sequence length="323" mass="35743">MRISAAYTYCVFLELLNLNRCRCESCHVNRSVQCAWSRLNSVCNLRLTKRPLKTEDQMDNSGVSCVSLQQTKTLMKMGLCMVLVGHVNFLLAALVHGTVLRHISLNTQTLEYAISNILALAAGLVGVLIGVLTIVLSRNENRVLMWGVCMLSAVGGTLAAASVVGLLVALVWTLINGTKGLLLHCNLPDDMSYFSITFECPFDPTRIYGTTLVLWVPLIVMSVVEMVISGRCCAAAVSFIRRETSMHCETGSVKTLQAAVPPVLPCRVPPPCRYHRDRELVRPPEQHELLRASWPYSSSRSAQLRSTSSQFNRASLNRASFWI</sequence>
<protein>
    <recommendedName>
        <fullName evidence="9">Transmembrane protein 54</fullName>
    </recommendedName>
</protein>
<evidence type="ECO:0000256" key="1">
    <source>
        <dbReference type="ARBA" id="ARBA00004141"/>
    </source>
</evidence>
<dbReference type="Pfam" id="PF12304">
    <property type="entry name" value="BCLP"/>
    <property type="match status" value="1"/>
</dbReference>
<comment type="caution">
    <text evidence="7">The sequence shown here is derived from an EMBL/GenBank/DDBJ whole genome shotgun (WGS) entry which is preliminary data.</text>
</comment>
<keyword evidence="8" id="KW-1185">Reference proteome</keyword>
<dbReference type="OrthoDB" id="9389418at2759"/>
<dbReference type="PANTHER" id="PTHR31258">
    <property type="entry name" value="KERATINOCYTE-ASSOCIATED PROTEIN 3"/>
    <property type="match status" value="1"/>
</dbReference>
<dbReference type="AlphaFoldDB" id="A0A8T0AKL3"/>
<evidence type="ECO:0008006" key="9">
    <source>
        <dbReference type="Google" id="ProtNLM"/>
    </source>
</evidence>
<evidence type="ECO:0000256" key="6">
    <source>
        <dbReference type="SAM" id="Phobius"/>
    </source>
</evidence>
<dbReference type="InterPro" id="IPR020977">
    <property type="entry name" value="Beta-casein-like"/>
</dbReference>
<keyword evidence="5 6" id="KW-0472">Membrane</keyword>
<accession>A0A8T0AKL3</accession>
<comment type="similarity">
    <text evidence="2">Belongs to the TMEM54 family.</text>
</comment>
<keyword evidence="3 6" id="KW-0812">Transmembrane</keyword>
<feature type="transmembrane region" description="Helical" evidence="6">
    <location>
        <begin position="79"/>
        <end position="100"/>
    </location>
</feature>
<feature type="transmembrane region" description="Helical" evidence="6">
    <location>
        <begin position="143"/>
        <end position="172"/>
    </location>
</feature>
<dbReference type="PANTHER" id="PTHR31258:SF5">
    <property type="entry name" value="TMEM54 PROTEIN-RELATED"/>
    <property type="match status" value="1"/>
</dbReference>
<dbReference type="GO" id="GO:0016020">
    <property type="term" value="C:membrane"/>
    <property type="evidence" value="ECO:0007669"/>
    <property type="project" value="UniProtKB-SubCell"/>
</dbReference>
<keyword evidence="4 6" id="KW-1133">Transmembrane helix</keyword>
<evidence type="ECO:0000256" key="4">
    <source>
        <dbReference type="ARBA" id="ARBA00022989"/>
    </source>
</evidence>
<evidence type="ECO:0000256" key="2">
    <source>
        <dbReference type="ARBA" id="ARBA00011030"/>
    </source>
</evidence>
<feature type="transmembrane region" description="Helical" evidence="6">
    <location>
        <begin position="112"/>
        <end position="136"/>
    </location>
</feature>
<name>A0A8T0AKL3_SILME</name>
<dbReference type="EMBL" id="JABFDY010000022">
    <property type="protein sequence ID" value="KAF7691287.1"/>
    <property type="molecule type" value="Genomic_DNA"/>
</dbReference>
<organism evidence="7 8">
    <name type="scientific">Silurus meridionalis</name>
    <name type="common">Southern catfish</name>
    <name type="synonym">Silurus soldatovi meridionalis</name>
    <dbReference type="NCBI Taxonomy" id="175797"/>
    <lineage>
        <taxon>Eukaryota</taxon>
        <taxon>Metazoa</taxon>
        <taxon>Chordata</taxon>
        <taxon>Craniata</taxon>
        <taxon>Vertebrata</taxon>
        <taxon>Euteleostomi</taxon>
        <taxon>Actinopterygii</taxon>
        <taxon>Neopterygii</taxon>
        <taxon>Teleostei</taxon>
        <taxon>Ostariophysi</taxon>
        <taxon>Siluriformes</taxon>
        <taxon>Siluridae</taxon>
        <taxon>Silurus</taxon>
    </lineage>
</organism>
<gene>
    <name evidence="7" type="ORF">HF521_011584</name>
</gene>
<evidence type="ECO:0000256" key="3">
    <source>
        <dbReference type="ARBA" id="ARBA00022692"/>
    </source>
</evidence>
<reference evidence="7" key="1">
    <citation type="submission" date="2020-08" db="EMBL/GenBank/DDBJ databases">
        <title>Chromosome-level assembly of Southern catfish (Silurus meridionalis) provides insights into visual adaptation to the nocturnal and benthic lifestyles.</title>
        <authorList>
            <person name="Zhang Y."/>
            <person name="Wang D."/>
            <person name="Peng Z."/>
        </authorList>
    </citation>
    <scope>NUCLEOTIDE SEQUENCE</scope>
    <source>
        <strain evidence="7">SWU-2019-XX</strain>
        <tissue evidence="7">Muscle</tissue>
    </source>
</reference>